<feature type="transmembrane region" description="Helical" evidence="5">
    <location>
        <begin position="64"/>
        <end position="83"/>
    </location>
</feature>
<dbReference type="Pfam" id="PF13515">
    <property type="entry name" value="FUSC_2"/>
    <property type="match status" value="1"/>
</dbReference>
<keyword evidence="4 5" id="KW-0472">Membrane</keyword>
<evidence type="ECO:0000256" key="1">
    <source>
        <dbReference type="ARBA" id="ARBA00004141"/>
    </source>
</evidence>
<feature type="transmembrane region" description="Helical" evidence="5">
    <location>
        <begin position="139"/>
        <end position="157"/>
    </location>
</feature>
<dbReference type="GO" id="GO:0016020">
    <property type="term" value="C:membrane"/>
    <property type="evidence" value="ECO:0007669"/>
    <property type="project" value="UniProtKB-SubCell"/>
</dbReference>
<keyword evidence="8" id="KW-1185">Reference proteome</keyword>
<feature type="transmembrane region" description="Helical" evidence="5">
    <location>
        <begin position="301"/>
        <end position="319"/>
    </location>
</feature>
<protein>
    <submittedName>
        <fullName evidence="7">FUSC family protein</fullName>
    </submittedName>
</protein>
<dbReference type="Proteomes" id="UP000276301">
    <property type="component" value="Unassembled WGS sequence"/>
</dbReference>
<evidence type="ECO:0000313" key="7">
    <source>
        <dbReference type="EMBL" id="RLL13497.1"/>
    </source>
</evidence>
<evidence type="ECO:0000256" key="4">
    <source>
        <dbReference type="ARBA" id="ARBA00023136"/>
    </source>
</evidence>
<feature type="transmembrane region" description="Helical" evidence="5">
    <location>
        <begin position="89"/>
        <end position="107"/>
    </location>
</feature>
<evidence type="ECO:0000256" key="3">
    <source>
        <dbReference type="ARBA" id="ARBA00022989"/>
    </source>
</evidence>
<accession>A0A498D2U6</accession>
<dbReference type="RefSeq" id="WP_121586132.1">
    <property type="nucleotide sequence ID" value="NZ_RCHT01000003.1"/>
</dbReference>
<name>A0A498D2U6_9FIRM</name>
<dbReference type="EMBL" id="RCHT01000003">
    <property type="protein sequence ID" value="RLL13497.1"/>
    <property type="molecule type" value="Genomic_DNA"/>
</dbReference>
<sequence length="357" mass="39372">MQENRKKFSRFALLALENAARFAFNLGFVILFQLLFGADNTLTGVAIGVGLTLFPMADYGIRPLTMAGIILGLLVGGGAAAQLALAAPWIALPLFFLFTLLLMALTCEPAQYKPSIVFLLTFVFCQATPVPAADFPRRMLGITAAGALVAAVSLLCWRRRGWANEGRRTLGEQLRFCCTPKNRGLILRMSVGLALAMFIGMELHLKKPLWISIVVMSLTQLEFHDTLQRIKHRTVGTVLGGVLFVVVFQLLVPQEYGYWVILLLGYLSFFTPKYKHKQIVNAVNAINASMVLFDATAAIRNRVLCLFGGIAIVLLLYLAESRLRPLWRKLHAAAYHPQDGDSLRGLPEGSKFGVFSV</sequence>
<dbReference type="AlphaFoldDB" id="A0A498D2U6"/>
<dbReference type="InterPro" id="IPR049453">
    <property type="entry name" value="Memb_transporter_dom"/>
</dbReference>
<feature type="domain" description="Integral membrane bound transporter" evidence="6">
    <location>
        <begin position="195"/>
        <end position="315"/>
    </location>
</feature>
<keyword evidence="2 5" id="KW-0812">Transmembrane</keyword>
<evidence type="ECO:0000313" key="8">
    <source>
        <dbReference type="Proteomes" id="UP000276301"/>
    </source>
</evidence>
<proteinExistence type="predicted"/>
<evidence type="ECO:0000259" key="6">
    <source>
        <dbReference type="Pfam" id="PF13515"/>
    </source>
</evidence>
<feature type="transmembrane region" description="Helical" evidence="5">
    <location>
        <begin position="234"/>
        <end position="250"/>
    </location>
</feature>
<evidence type="ECO:0000256" key="2">
    <source>
        <dbReference type="ARBA" id="ARBA00022692"/>
    </source>
</evidence>
<evidence type="ECO:0000256" key="5">
    <source>
        <dbReference type="SAM" id="Phobius"/>
    </source>
</evidence>
<feature type="transmembrane region" description="Helical" evidence="5">
    <location>
        <begin position="256"/>
        <end position="272"/>
    </location>
</feature>
<organism evidence="7 8">
    <name type="scientific">Anaerotruncus massiliensis</name>
    <name type="common">ex Liu et al. 2021</name>
    <dbReference type="NCBI Taxonomy" id="2321404"/>
    <lineage>
        <taxon>Bacteria</taxon>
        <taxon>Bacillati</taxon>
        <taxon>Bacillota</taxon>
        <taxon>Clostridia</taxon>
        <taxon>Eubacteriales</taxon>
        <taxon>Oscillospiraceae</taxon>
        <taxon>Anaerotruncus</taxon>
    </lineage>
</organism>
<keyword evidence="3 5" id="KW-1133">Transmembrane helix</keyword>
<reference evidence="7 8" key="1">
    <citation type="submission" date="2018-10" db="EMBL/GenBank/DDBJ databases">
        <title>Anaerotruncus faecis sp. nov., isolated from human feces.</title>
        <authorList>
            <person name="Wang Y.-J."/>
        </authorList>
    </citation>
    <scope>NUCLEOTIDE SEQUENCE [LARGE SCALE GENOMIC DNA]</scope>
    <source>
        <strain evidence="7 8">22A2-44</strain>
    </source>
</reference>
<gene>
    <name evidence="7" type="ORF">D4A47_03230</name>
</gene>
<comment type="subcellular location">
    <subcellularLocation>
        <location evidence="1">Membrane</location>
        <topology evidence="1">Multi-pass membrane protein</topology>
    </subcellularLocation>
</comment>
<comment type="caution">
    <text evidence="7">The sequence shown here is derived from an EMBL/GenBank/DDBJ whole genome shotgun (WGS) entry which is preliminary data.</text>
</comment>